<dbReference type="EMBL" id="QXJM01000039">
    <property type="protein sequence ID" value="RIE01940.1"/>
    <property type="molecule type" value="Genomic_DNA"/>
</dbReference>
<evidence type="ECO:0000313" key="2">
    <source>
        <dbReference type="EMBL" id="RIE01940.1"/>
    </source>
</evidence>
<reference evidence="2 3" key="1">
    <citation type="submission" date="2018-09" db="EMBL/GenBank/DDBJ databases">
        <title>Cohnella cavernae sp. nov., isolated from a karst cave.</title>
        <authorList>
            <person name="Zhu H."/>
        </authorList>
    </citation>
    <scope>NUCLEOTIDE SEQUENCE [LARGE SCALE GENOMIC DNA]</scope>
    <source>
        <strain evidence="2 3">K2E09-144</strain>
    </source>
</reference>
<accession>A0A398CHM9</accession>
<keyword evidence="3" id="KW-1185">Reference proteome</keyword>
<protein>
    <submittedName>
        <fullName evidence="2">Alpha-E domain-containing protein</fullName>
    </submittedName>
</protein>
<feature type="domain" description="DUF403" evidence="1">
    <location>
        <begin position="3"/>
        <end position="311"/>
    </location>
</feature>
<dbReference type="InterPro" id="IPR051680">
    <property type="entry name" value="ATP-dep_Glu-Cys_Ligase-2"/>
</dbReference>
<gene>
    <name evidence="2" type="ORF">D3H35_14295</name>
</gene>
<dbReference type="InterPro" id="IPR007296">
    <property type="entry name" value="DUF403"/>
</dbReference>
<dbReference type="AlphaFoldDB" id="A0A398CHM9"/>
<proteinExistence type="predicted"/>
<sequence length="319" mass="36700">MSMLERIAESLFWIGRYTERAENHARLLDVYYHLREESDASGDTVWKRIAEAIGDTALYEERHEAYRERDVIHFLTLDTAQGNSLLCCVSHARDNLKKIREQLPAELWNLMNGFYLWLKSVKLDEVLQDSPHGFFQKVKEGLAAFQGTAVSIVVRDESWHLMEIGRYLERSENIVRLLQSVRRTLPDSKESSYGYTMALLKSVGGAEAFRRLGLVEMSLEEVCRFLVLQETFPRSVQFAIASFENRLKSLRGQADKSGSELERVIRLAGKTRSELGWLERHDLTLDNLDSVLQQLLSSNRQLGDAMDKYFFSPGREVTA</sequence>
<dbReference type="Pfam" id="PF04168">
    <property type="entry name" value="Alpha-E"/>
    <property type="match status" value="1"/>
</dbReference>
<evidence type="ECO:0000259" key="1">
    <source>
        <dbReference type="Pfam" id="PF04168"/>
    </source>
</evidence>
<comment type="caution">
    <text evidence="2">The sequence shown here is derived from an EMBL/GenBank/DDBJ whole genome shotgun (WGS) entry which is preliminary data.</text>
</comment>
<dbReference type="Proteomes" id="UP000266340">
    <property type="component" value="Unassembled WGS sequence"/>
</dbReference>
<dbReference type="PANTHER" id="PTHR34595:SF7">
    <property type="entry name" value="SLL1039 PROTEIN"/>
    <property type="match status" value="1"/>
</dbReference>
<name>A0A398CHM9_9BACL</name>
<organism evidence="2 3">
    <name type="scientific">Cohnella faecalis</name>
    <dbReference type="NCBI Taxonomy" id="2315694"/>
    <lineage>
        <taxon>Bacteria</taxon>
        <taxon>Bacillati</taxon>
        <taxon>Bacillota</taxon>
        <taxon>Bacilli</taxon>
        <taxon>Bacillales</taxon>
        <taxon>Paenibacillaceae</taxon>
        <taxon>Cohnella</taxon>
    </lineage>
</organism>
<dbReference type="PANTHER" id="PTHR34595">
    <property type="entry name" value="BLR5612 PROTEIN"/>
    <property type="match status" value="1"/>
</dbReference>
<evidence type="ECO:0000313" key="3">
    <source>
        <dbReference type="Proteomes" id="UP000266340"/>
    </source>
</evidence>